<sequence>MKNESQYNLFISILNGIFFLLFLLFCIDSFTNVDITKQELKSVVYFGILVSTPVVLIVNGLFYKQLKPKIKSLLFPFLVFVFILIIGPTKIVFSSRVWKTNKILFINKENQNLKVEFQMQDMGALGYNKRTVEVLHHNKWFMTVKSKNKNFELNTNWIKVNN</sequence>
<evidence type="ECO:0000313" key="2">
    <source>
        <dbReference type="EMBL" id="RXR30116.1"/>
    </source>
</evidence>
<keyword evidence="1" id="KW-1133">Transmembrane helix</keyword>
<feature type="transmembrane region" description="Helical" evidence="1">
    <location>
        <begin position="6"/>
        <end position="31"/>
    </location>
</feature>
<evidence type="ECO:0000256" key="1">
    <source>
        <dbReference type="SAM" id="Phobius"/>
    </source>
</evidence>
<protein>
    <submittedName>
        <fullName evidence="2">Uncharacterized protein</fullName>
    </submittedName>
</protein>
<keyword evidence="3" id="KW-1185">Reference proteome</keyword>
<feature type="transmembrane region" description="Helical" evidence="1">
    <location>
        <begin position="43"/>
        <end position="62"/>
    </location>
</feature>
<gene>
    <name evidence="2" type="ORF">EQG68_11850</name>
</gene>
<dbReference type="Proteomes" id="UP000289734">
    <property type="component" value="Unassembled WGS sequence"/>
</dbReference>
<keyword evidence="1" id="KW-0812">Transmembrane</keyword>
<dbReference type="EMBL" id="SBKQ01000012">
    <property type="protein sequence ID" value="RXR30116.1"/>
    <property type="molecule type" value="Genomic_DNA"/>
</dbReference>
<name>A0A4V1N3W8_9FLAO</name>
<dbReference type="RefSeq" id="WP_129465101.1">
    <property type="nucleotide sequence ID" value="NZ_SBKQ01000012.1"/>
</dbReference>
<accession>A0A4V1N3W8</accession>
<comment type="caution">
    <text evidence="2">The sequence shown here is derived from an EMBL/GenBank/DDBJ whole genome shotgun (WGS) entry which is preliminary data.</text>
</comment>
<feature type="transmembrane region" description="Helical" evidence="1">
    <location>
        <begin position="74"/>
        <end position="93"/>
    </location>
</feature>
<reference evidence="3" key="1">
    <citation type="submission" date="2019-01" db="EMBL/GenBank/DDBJ databases">
        <title>Cytophagaceae bacterium strain CAR-16.</title>
        <authorList>
            <person name="Chen W.-M."/>
        </authorList>
    </citation>
    <scope>NUCLEOTIDE SEQUENCE [LARGE SCALE GENOMIC DNA]</scope>
    <source>
        <strain evidence="3">ICH-30</strain>
    </source>
</reference>
<dbReference type="OrthoDB" id="1439313at2"/>
<evidence type="ECO:0000313" key="3">
    <source>
        <dbReference type="Proteomes" id="UP000289734"/>
    </source>
</evidence>
<keyword evidence="1" id="KW-0472">Membrane</keyword>
<dbReference type="AlphaFoldDB" id="A0A4V1N3W8"/>
<proteinExistence type="predicted"/>
<organism evidence="2 3">
    <name type="scientific">Flavobacterium piscinae</name>
    <dbReference type="NCBI Taxonomy" id="2506424"/>
    <lineage>
        <taxon>Bacteria</taxon>
        <taxon>Pseudomonadati</taxon>
        <taxon>Bacteroidota</taxon>
        <taxon>Flavobacteriia</taxon>
        <taxon>Flavobacteriales</taxon>
        <taxon>Flavobacteriaceae</taxon>
        <taxon>Flavobacterium</taxon>
    </lineage>
</organism>